<organism evidence="8 9">
    <name type="scientific">Granulicella cerasi</name>
    <dbReference type="NCBI Taxonomy" id="741063"/>
    <lineage>
        <taxon>Bacteria</taxon>
        <taxon>Pseudomonadati</taxon>
        <taxon>Acidobacteriota</taxon>
        <taxon>Terriglobia</taxon>
        <taxon>Terriglobales</taxon>
        <taxon>Acidobacteriaceae</taxon>
        <taxon>Granulicella</taxon>
    </lineage>
</organism>
<evidence type="ECO:0000313" key="9">
    <source>
        <dbReference type="Proteomes" id="UP001596391"/>
    </source>
</evidence>
<comment type="function">
    <text evidence="7">F(1)F(0) ATP synthase produces ATP from ADP in the presence of a proton or sodium gradient. F-type ATPases consist of two structural domains, F(1) containing the extramembraneous catalytic core and F(0) containing the membrane proton channel, linked together by a central stalk and a peripheral stalk. During catalysis, ATP synthesis in the catalytic domain of F(1) is coupled via a rotary mechanism of the central stalk subunits to proton translocation.</text>
</comment>
<dbReference type="RefSeq" id="WP_263372618.1">
    <property type="nucleotide sequence ID" value="NZ_JAGSYD010000006.1"/>
</dbReference>
<name>A0ABW1Z5J3_9BACT</name>
<dbReference type="Gene3D" id="1.10.520.20">
    <property type="entry name" value="N-terminal domain of the delta subunit of the F1F0-ATP synthase"/>
    <property type="match status" value="1"/>
</dbReference>
<gene>
    <name evidence="7 8" type="primary">atpH</name>
    <name evidence="8" type="ORF">ACFQBQ_04330</name>
</gene>
<dbReference type="NCBIfam" id="TIGR01145">
    <property type="entry name" value="ATP_synt_delta"/>
    <property type="match status" value="1"/>
</dbReference>
<keyword evidence="7" id="KW-1003">Cell membrane</keyword>
<keyword evidence="2 7" id="KW-0813">Transport</keyword>
<dbReference type="Pfam" id="PF00213">
    <property type="entry name" value="OSCP"/>
    <property type="match status" value="1"/>
</dbReference>
<evidence type="ECO:0000256" key="1">
    <source>
        <dbReference type="ARBA" id="ARBA00004370"/>
    </source>
</evidence>
<evidence type="ECO:0000256" key="2">
    <source>
        <dbReference type="ARBA" id="ARBA00022448"/>
    </source>
</evidence>
<comment type="caution">
    <text evidence="8">The sequence shown here is derived from an EMBL/GenBank/DDBJ whole genome shotgun (WGS) entry which is preliminary data.</text>
</comment>
<dbReference type="PANTHER" id="PTHR11910">
    <property type="entry name" value="ATP SYNTHASE DELTA CHAIN"/>
    <property type="match status" value="1"/>
</dbReference>
<dbReference type="InterPro" id="IPR026015">
    <property type="entry name" value="ATP_synth_OSCP/delta_N_sf"/>
</dbReference>
<keyword evidence="5 7" id="KW-0472">Membrane</keyword>
<evidence type="ECO:0000256" key="4">
    <source>
        <dbReference type="ARBA" id="ARBA00023065"/>
    </source>
</evidence>
<dbReference type="EMBL" id="JBHSWI010000001">
    <property type="protein sequence ID" value="MFC6644830.1"/>
    <property type="molecule type" value="Genomic_DNA"/>
</dbReference>
<accession>A0ABW1Z5J3</accession>
<evidence type="ECO:0000256" key="5">
    <source>
        <dbReference type="ARBA" id="ARBA00023136"/>
    </source>
</evidence>
<dbReference type="SUPFAM" id="SSF47928">
    <property type="entry name" value="N-terminal domain of the delta subunit of the F1F0-ATP synthase"/>
    <property type="match status" value="1"/>
</dbReference>
<dbReference type="HAMAP" id="MF_01416">
    <property type="entry name" value="ATP_synth_delta_bact"/>
    <property type="match status" value="1"/>
</dbReference>
<comment type="similarity">
    <text evidence="7">Belongs to the ATPase delta chain family.</text>
</comment>
<evidence type="ECO:0000256" key="7">
    <source>
        <dbReference type="HAMAP-Rule" id="MF_01416"/>
    </source>
</evidence>
<dbReference type="PRINTS" id="PR00125">
    <property type="entry name" value="ATPASEDELTA"/>
</dbReference>
<keyword evidence="6 7" id="KW-0066">ATP synthesis</keyword>
<evidence type="ECO:0000256" key="6">
    <source>
        <dbReference type="ARBA" id="ARBA00023310"/>
    </source>
</evidence>
<protein>
    <recommendedName>
        <fullName evidence="7">ATP synthase subunit delta</fullName>
    </recommendedName>
    <alternativeName>
        <fullName evidence="7">ATP synthase F(1) sector subunit delta</fullName>
    </alternativeName>
    <alternativeName>
        <fullName evidence="7">F-type ATPase subunit delta</fullName>
        <shortName evidence="7">F-ATPase subunit delta</shortName>
    </alternativeName>
</protein>
<dbReference type="InterPro" id="IPR000711">
    <property type="entry name" value="ATPase_OSCP/dsu"/>
</dbReference>
<reference evidence="9" key="1">
    <citation type="journal article" date="2019" name="Int. J. Syst. Evol. Microbiol.">
        <title>The Global Catalogue of Microorganisms (GCM) 10K type strain sequencing project: providing services to taxonomists for standard genome sequencing and annotation.</title>
        <authorList>
            <consortium name="The Broad Institute Genomics Platform"/>
            <consortium name="The Broad Institute Genome Sequencing Center for Infectious Disease"/>
            <person name="Wu L."/>
            <person name="Ma J."/>
        </authorList>
    </citation>
    <scope>NUCLEOTIDE SEQUENCE [LARGE SCALE GENOMIC DNA]</scope>
    <source>
        <strain evidence="9">CGMCC 1.16026</strain>
    </source>
</reference>
<comment type="subcellular location">
    <subcellularLocation>
        <location evidence="7">Cell membrane</location>
        <topology evidence="7">Peripheral membrane protein</topology>
    </subcellularLocation>
    <subcellularLocation>
        <location evidence="1">Membrane</location>
    </subcellularLocation>
</comment>
<keyword evidence="7" id="KW-0139">CF(1)</keyword>
<evidence type="ECO:0000313" key="8">
    <source>
        <dbReference type="EMBL" id="MFC6644830.1"/>
    </source>
</evidence>
<keyword evidence="9" id="KW-1185">Reference proteome</keyword>
<evidence type="ECO:0000256" key="3">
    <source>
        <dbReference type="ARBA" id="ARBA00022781"/>
    </source>
</evidence>
<keyword evidence="4 7" id="KW-0406">Ion transport</keyword>
<keyword evidence="3 7" id="KW-0375">Hydrogen ion transport</keyword>
<proteinExistence type="inferred from homology"/>
<sequence length="184" mass="20093">MAASNSAALRYAHALSQVVAEQHLDSASVEQQLKDFNTMLGESSELREVLINPSIPEPQKLRFLDALSSRTGISTQVRNFIALIAKHERMHEFGDMVEAFHTLADQAAHVAEAQVISAHPLDEAARKLIEQKIADMTGDDRVKATYTQDPSLIGGAVVKVGSTVYDGSVRAQLEQMKQRLVNAA</sequence>
<comment type="function">
    <text evidence="7">This protein is part of the stalk that links CF(0) to CF(1). It either transmits conformational changes from CF(0) to CF(1) or is implicated in proton conduction.</text>
</comment>
<dbReference type="Proteomes" id="UP001596391">
    <property type="component" value="Unassembled WGS sequence"/>
</dbReference>